<dbReference type="CDD" id="cd03025">
    <property type="entry name" value="DsbA_FrnE_like"/>
    <property type="match status" value="1"/>
</dbReference>
<gene>
    <name evidence="2" type="ORF">DFP76_104293</name>
</gene>
<dbReference type="PANTHER" id="PTHR13887">
    <property type="entry name" value="GLUTATHIONE S-TRANSFERASE KAPPA"/>
    <property type="match status" value="1"/>
</dbReference>
<evidence type="ECO:0000259" key="1">
    <source>
        <dbReference type="Pfam" id="PF01323"/>
    </source>
</evidence>
<dbReference type="OrthoDB" id="9813770at2"/>
<accession>A0A366D215</accession>
<organism evidence="2 3">
    <name type="scientific">Marinomonas aquiplantarum</name>
    <dbReference type="NCBI Taxonomy" id="491951"/>
    <lineage>
        <taxon>Bacteria</taxon>
        <taxon>Pseudomonadati</taxon>
        <taxon>Pseudomonadota</taxon>
        <taxon>Gammaproteobacteria</taxon>
        <taxon>Oceanospirillales</taxon>
        <taxon>Oceanospirillaceae</taxon>
        <taxon>Marinomonas</taxon>
    </lineage>
</organism>
<dbReference type="InterPro" id="IPR036249">
    <property type="entry name" value="Thioredoxin-like_sf"/>
</dbReference>
<keyword evidence="3" id="KW-1185">Reference proteome</keyword>
<protein>
    <recommendedName>
        <fullName evidence="1">DSBA-like thioredoxin domain-containing protein</fullName>
    </recommendedName>
</protein>
<name>A0A366D215_9GAMM</name>
<evidence type="ECO:0000313" key="3">
    <source>
        <dbReference type="Proteomes" id="UP000252086"/>
    </source>
</evidence>
<comment type="caution">
    <text evidence="2">The sequence shown here is derived from an EMBL/GenBank/DDBJ whole genome shotgun (WGS) entry which is preliminary data.</text>
</comment>
<dbReference type="GO" id="GO:0016491">
    <property type="term" value="F:oxidoreductase activity"/>
    <property type="evidence" value="ECO:0007669"/>
    <property type="project" value="InterPro"/>
</dbReference>
<dbReference type="SUPFAM" id="SSF52833">
    <property type="entry name" value="Thioredoxin-like"/>
    <property type="match status" value="1"/>
</dbReference>
<reference evidence="2 3" key="1">
    <citation type="submission" date="2018-06" db="EMBL/GenBank/DDBJ databases">
        <title>Genomic Encyclopedia of Type Strains, Phase III (KMG-III): the genomes of soil and plant-associated and newly described type strains.</title>
        <authorList>
            <person name="Whitman W."/>
        </authorList>
    </citation>
    <scope>NUCLEOTIDE SEQUENCE [LARGE SCALE GENOMIC DNA]</scope>
    <source>
        <strain evidence="2 3">CECT 7732</strain>
    </source>
</reference>
<dbReference type="EMBL" id="QNRF01000004">
    <property type="protein sequence ID" value="RBO83474.1"/>
    <property type="molecule type" value="Genomic_DNA"/>
</dbReference>
<dbReference type="Pfam" id="PF01323">
    <property type="entry name" value="DSBA"/>
    <property type="match status" value="1"/>
</dbReference>
<dbReference type="Gene3D" id="3.40.30.10">
    <property type="entry name" value="Glutaredoxin"/>
    <property type="match status" value="1"/>
</dbReference>
<dbReference type="AlphaFoldDB" id="A0A366D215"/>
<sequence length="207" mass="23951">MHRIHYFFDPMCGWCYAASPLLQTLAESAQFDIHYYPGGMIPKRAIDLGFRQHIVQADQHIARMAKVTFGQKYQQRVTSGAEFILDSYLPTQAFWAGQTLGFKAQTMLGHLQHAHYIEGMALHQEDQLQALAQQLGIEESAWQAAMHEVKEHSLKNIQYNQKMMNTWQVSGFPTLFLQNKDQLIRLQHSQYYGQPDAFLEYVTDLLK</sequence>
<proteinExistence type="predicted"/>
<evidence type="ECO:0000313" key="2">
    <source>
        <dbReference type="EMBL" id="RBO83474.1"/>
    </source>
</evidence>
<dbReference type="InterPro" id="IPR001853">
    <property type="entry name" value="DSBA-like_thioredoxin_dom"/>
</dbReference>
<dbReference type="RefSeq" id="WP_113874422.1">
    <property type="nucleotide sequence ID" value="NZ_QNRF01000004.1"/>
</dbReference>
<dbReference type="Proteomes" id="UP000252086">
    <property type="component" value="Unassembled WGS sequence"/>
</dbReference>
<feature type="domain" description="DSBA-like thioredoxin" evidence="1">
    <location>
        <begin position="4"/>
        <end position="182"/>
    </location>
</feature>
<dbReference type="PANTHER" id="PTHR13887:SF51">
    <property type="entry name" value="DSBA FAMILY PROTEIN"/>
    <property type="match status" value="1"/>
</dbReference>